<keyword evidence="5 7" id="KW-1133">Transmembrane helix</keyword>
<proteinExistence type="inferred from homology"/>
<evidence type="ECO:0000313" key="10">
    <source>
        <dbReference type="Proteomes" id="UP001357733"/>
    </source>
</evidence>
<evidence type="ECO:0000256" key="4">
    <source>
        <dbReference type="ARBA" id="ARBA00022692"/>
    </source>
</evidence>
<keyword evidence="3" id="KW-1003">Cell membrane</keyword>
<feature type="transmembrane region" description="Helical" evidence="7">
    <location>
        <begin position="122"/>
        <end position="144"/>
    </location>
</feature>
<comment type="subcellular location">
    <subcellularLocation>
        <location evidence="1">Cell membrane</location>
        <topology evidence="1">Multi-pass membrane protein</topology>
    </subcellularLocation>
</comment>
<keyword evidence="4 7" id="KW-0812">Transmembrane</keyword>
<feature type="transmembrane region" description="Helical" evidence="7">
    <location>
        <begin position="329"/>
        <end position="353"/>
    </location>
</feature>
<dbReference type="InterPro" id="IPR042094">
    <property type="entry name" value="T2SS_GspF_sf"/>
</dbReference>
<feature type="transmembrane region" description="Helical" evidence="7">
    <location>
        <begin position="175"/>
        <end position="193"/>
    </location>
</feature>
<name>A0AAW9MP63_9FIRM</name>
<gene>
    <name evidence="9" type="ORF">VLK81_02030</name>
</gene>
<dbReference type="PANTHER" id="PTHR30012:SF0">
    <property type="entry name" value="TYPE II SECRETION SYSTEM PROTEIN F-RELATED"/>
    <property type="match status" value="1"/>
</dbReference>
<keyword evidence="6 7" id="KW-0472">Membrane</keyword>
<evidence type="ECO:0000256" key="5">
    <source>
        <dbReference type="ARBA" id="ARBA00022989"/>
    </source>
</evidence>
<dbReference type="AlphaFoldDB" id="A0AAW9MP63"/>
<dbReference type="RefSeq" id="WP_324618839.1">
    <property type="nucleotide sequence ID" value="NZ_JAYKOT010000001.1"/>
</dbReference>
<dbReference type="GO" id="GO:0005886">
    <property type="term" value="C:plasma membrane"/>
    <property type="evidence" value="ECO:0007669"/>
    <property type="project" value="UniProtKB-SubCell"/>
</dbReference>
<dbReference type="PANTHER" id="PTHR30012">
    <property type="entry name" value="GENERAL SECRETION PATHWAY PROTEIN"/>
    <property type="match status" value="1"/>
</dbReference>
<dbReference type="InterPro" id="IPR018076">
    <property type="entry name" value="T2SS_GspF_dom"/>
</dbReference>
<dbReference type="InterPro" id="IPR003004">
    <property type="entry name" value="GspF/PilC"/>
</dbReference>
<dbReference type="Pfam" id="PF00482">
    <property type="entry name" value="T2SSF"/>
    <property type="match status" value="2"/>
</dbReference>
<dbReference type="EMBL" id="JAYKOT010000001">
    <property type="protein sequence ID" value="MEB3428811.1"/>
    <property type="molecule type" value="Genomic_DNA"/>
</dbReference>
<feature type="domain" description="Type II secretion system protein GspF" evidence="8">
    <location>
        <begin position="243"/>
        <end position="348"/>
    </location>
</feature>
<dbReference type="Proteomes" id="UP001357733">
    <property type="component" value="Unassembled WGS sequence"/>
</dbReference>
<keyword evidence="10" id="KW-1185">Reference proteome</keyword>
<evidence type="ECO:0000313" key="9">
    <source>
        <dbReference type="EMBL" id="MEB3428811.1"/>
    </source>
</evidence>
<dbReference type="PRINTS" id="PR00812">
    <property type="entry name" value="BCTERIALGSPF"/>
</dbReference>
<evidence type="ECO:0000259" key="8">
    <source>
        <dbReference type="Pfam" id="PF00482"/>
    </source>
</evidence>
<comment type="caution">
    <text evidence="9">The sequence shown here is derived from an EMBL/GenBank/DDBJ whole genome shotgun (WGS) entry which is preliminary data.</text>
</comment>
<sequence>MEKLIEILNTDINKKIKSKFLLKFFTEFSVLLDAGLPILYSLDNIRTKNKKERDFVRRIYNRLNEGMSLFTAFSYEDIENKEYILAMLESAELGSPLNEVLSEIKDYLKIKLEKMSKTKSKLIYPIILFVTSILVSFFLILKVLPSFSQMYESMGTDLPTSTKIMISISDFLINNWVYILLAPILLVLLIFIFNRTSKTLRLINHKLIYNFPIYGNIITIRLCYNYSFIIKNLAKRDINILKIIDCLRSLSKNSYLEEKLLNIKDDLTRGESLSKSFEKIEFLPSIFIEMLGVADRSGKLDSVMEKSYIYYETIYLSYLERLITILEPVLIIFMAGLVGFIVISVATPMFNLIDYVNY</sequence>
<reference evidence="9 10" key="1">
    <citation type="submission" date="2024-01" db="EMBL/GenBank/DDBJ databases">
        <title>Complete genome sequence of Citroniella saccharovorans strain M6.X9, isolated from human fecal sample.</title>
        <authorList>
            <person name="Cheng G."/>
            <person name="Westerholm M."/>
            <person name="Schnurer A."/>
        </authorList>
    </citation>
    <scope>NUCLEOTIDE SEQUENCE [LARGE SCALE GENOMIC DNA]</scope>
    <source>
        <strain evidence="9 10">DSM 29873</strain>
    </source>
</reference>
<evidence type="ECO:0000256" key="1">
    <source>
        <dbReference type="ARBA" id="ARBA00004651"/>
    </source>
</evidence>
<evidence type="ECO:0000256" key="6">
    <source>
        <dbReference type="ARBA" id="ARBA00023136"/>
    </source>
</evidence>
<feature type="transmembrane region" description="Helical" evidence="7">
    <location>
        <begin position="20"/>
        <end position="42"/>
    </location>
</feature>
<dbReference type="Gene3D" id="1.20.81.30">
    <property type="entry name" value="Type II secretion system (T2SS), domain F"/>
    <property type="match status" value="2"/>
</dbReference>
<protein>
    <submittedName>
        <fullName evidence="9">Type II secretion system F family protein</fullName>
    </submittedName>
</protein>
<organism evidence="9 10">
    <name type="scientific">Citroniella saccharovorans</name>
    <dbReference type="NCBI Taxonomy" id="2053367"/>
    <lineage>
        <taxon>Bacteria</taxon>
        <taxon>Bacillati</taxon>
        <taxon>Bacillota</taxon>
        <taxon>Tissierellia</taxon>
        <taxon>Tissierellales</taxon>
        <taxon>Peptoniphilaceae</taxon>
        <taxon>Citroniella</taxon>
    </lineage>
</organism>
<evidence type="ECO:0000256" key="2">
    <source>
        <dbReference type="ARBA" id="ARBA00005745"/>
    </source>
</evidence>
<evidence type="ECO:0000256" key="7">
    <source>
        <dbReference type="SAM" id="Phobius"/>
    </source>
</evidence>
<comment type="similarity">
    <text evidence="2">Belongs to the GSP F family.</text>
</comment>
<evidence type="ECO:0000256" key="3">
    <source>
        <dbReference type="ARBA" id="ARBA00022475"/>
    </source>
</evidence>
<feature type="domain" description="Type II secretion system protein GspF" evidence="8">
    <location>
        <begin position="24"/>
        <end position="145"/>
    </location>
</feature>
<accession>A0AAW9MP63</accession>